<evidence type="ECO:0000256" key="12">
    <source>
        <dbReference type="RuleBase" id="RU004279"/>
    </source>
</evidence>
<dbReference type="PANTHER" id="PTHR19376">
    <property type="entry name" value="DNA-DIRECTED RNA POLYMERASE"/>
    <property type="match status" value="1"/>
</dbReference>
<evidence type="ECO:0000256" key="2">
    <source>
        <dbReference type="ARBA" id="ARBA00006460"/>
    </source>
</evidence>
<evidence type="ECO:0000256" key="13">
    <source>
        <dbReference type="SAM" id="MobiDB-lite"/>
    </source>
</evidence>
<dbReference type="InterPro" id="IPR007083">
    <property type="entry name" value="RNA_pol_Rpb1_4"/>
</dbReference>
<dbReference type="EC" id="2.7.7.6" evidence="11"/>
<dbReference type="GO" id="GO:0003899">
    <property type="term" value="F:DNA-directed RNA polymerase activity"/>
    <property type="evidence" value="ECO:0007669"/>
    <property type="project" value="UniProtKB-UniRule"/>
</dbReference>
<dbReference type="GO" id="GO:0006351">
    <property type="term" value="P:DNA-templated transcription"/>
    <property type="evidence" value="ECO:0007669"/>
    <property type="project" value="UniProtKB-UniRule"/>
</dbReference>
<keyword evidence="4 11" id="KW-0808">Transferase</keyword>
<feature type="binding site" evidence="11">
    <location>
        <position position="75"/>
    </location>
    <ligand>
        <name>Zn(2+)</name>
        <dbReference type="ChEBI" id="CHEBI:29105"/>
        <label>1</label>
    </ligand>
</feature>
<dbReference type="GO" id="GO:0003677">
    <property type="term" value="F:DNA binding"/>
    <property type="evidence" value="ECO:0007669"/>
    <property type="project" value="UniProtKB-UniRule"/>
</dbReference>
<evidence type="ECO:0000256" key="3">
    <source>
        <dbReference type="ARBA" id="ARBA00022478"/>
    </source>
</evidence>
<evidence type="ECO:0000313" key="15">
    <source>
        <dbReference type="EMBL" id="QEC50310.1"/>
    </source>
</evidence>
<feature type="binding site" evidence="11">
    <location>
        <position position="78"/>
    </location>
    <ligand>
        <name>Zn(2+)</name>
        <dbReference type="ChEBI" id="CHEBI:29105"/>
        <label>1</label>
    </ligand>
</feature>
<dbReference type="Gene3D" id="1.10.1790.20">
    <property type="match status" value="1"/>
</dbReference>
<feature type="compositionally biased region" description="Basic and acidic residues" evidence="13">
    <location>
        <begin position="334"/>
        <end position="347"/>
    </location>
</feature>
<dbReference type="InterPro" id="IPR006592">
    <property type="entry name" value="RNA_pol_N"/>
</dbReference>
<dbReference type="SMART" id="SM00663">
    <property type="entry name" value="RPOLA_N"/>
    <property type="match status" value="1"/>
</dbReference>
<organism evidence="15 16">
    <name type="scientific">Baekduia soli</name>
    <dbReference type="NCBI Taxonomy" id="496014"/>
    <lineage>
        <taxon>Bacteria</taxon>
        <taxon>Bacillati</taxon>
        <taxon>Actinomycetota</taxon>
        <taxon>Thermoleophilia</taxon>
        <taxon>Solirubrobacterales</taxon>
        <taxon>Baekduiaceae</taxon>
        <taxon>Baekduia</taxon>
    </lineage>
</organism>
<keyword evidence="16" id="KW-1185">Reference proteome</keyword>
<dbReference type="Gene3D" id="1.10.150.390">
    <property type="match status" value="1"/>
</dbReference>
<feature type="binding site" evidence="11">
    <location>
        <position position="627"/>
    </location>
    <ligand>
        <name>Mg(2+)</name>
        <dbReference type="ChEBI" id="CHEBI:18420"/>
    </ligand>
</feature>
<keyword evidence="7 11" id="KW-0862">Zinc</keyword>
<feature type="binding site" evidence="11">
    <location>
        <position position="629"/>
    </location>
    <ligand>
        <name>Mg(2+)</name>
        <dbReference type="ChEBI" id="CHEBI:18420"/>
    </ligand>
</feature>
<dbReference type="Gene3D" id="1.10.274.100">
    <property type="entry name" value="RNA polymerase Rpb1, domain 3"/>
    <property type="match status" value="1"/>
</dbReference>
<dbReference type="InterPro" id="IPR044893">
    <property type="entry name" value="RNA_pol_Rpb1_clamp_domain"/>
</dbReference>
<feature type="binding site" evidence="11">
    <location>
        <position position="1069"/>
    </location>
    <ligand>
        <name>Zn(2+)</name>
        <dbReference type="ChEBI" id="CHEBI:29105"/>
        <label>2</label>
    </ligand>
</feature>
<comment type="catalytic activity">
    <reaction evidence="10 11 12">
        <text>RNA(n) + a ribonucleoside 5'-triphosphate = RNA(n+1) + diphosphate</text>
        <dbReference type="Rhea" id="RHEA:21248"/>
        <dbReference type="Rhea" id="RHEA-COMP:14527"/>
        <dbReference type="Rhea" id="RHEA-COMP:17342"/>
        <dbReference type="ChEBI" id="CHEBI:33019"/>
        <dbReference type="ChEBI" id="CHEBI:61557"/>
        <dbReference type="ChEBI" id="CHEBI:140395"/>
        <dbReference type="EC" id="2.7.7.6"/>
    </reaction>
</comment>
<dbReference type="InterPro" id="IPR007080">
    <property type="entry name" value="RNA_pol_Rpb1_1"/>
</dbReference>
<dbReference type="RefSeq" id="WP_146922808.1">
    <property type="nucleotide sequence ID" value="NZ_CP042430.1"/>
</dbReference>
<feature type="region of interest" description="Disordered" evidence="13">
    <location>
        <begin position="475"/>
        <end position="495"/>
    </location>
</feature>
<dbReference type="Gene3D" id="2.40.40.20">
    <property type="match status" value="1"/>
</dbReference>
<dbReference type="InterPro" id="IPR042102">
    <property type="entry name" value="RNA_pol_Rpb1_3_sf"/>
</dbReference>
<dbReference type="NCBIfam" id="TIGR02386">
    <property type="entry name" value="rpoC_TIGR"/>
    <property type="match status" value="1"/>
</dbReference>
<comment type="similarity">
    <text evidence="2 11 12">Belongs to the RNA polymerase beta' chain family.</text>
</comment>
<evidence type="ECO:0000256" key="10">
    <source>
        <dbReference type="ARBA" id="ARBA00048552"/>
    </source>
</evidence>
<feature type="binding site" evidence="11">
    <location>
        <position position="625"/>
    </location>
    <ligand>
        <name>Mg(2+)</name>
        <dbReference type="ChEBI" id="CHEBI:18420"/>
    </ligand>
</feature>
<dbReference type="InterPro" id="IPR045867">
    <property type="entry name" value="DNA-dir_RpoC_beta_prime"/>
</dbReference>
<dbReference type="GO" id="GO:0000428">
    <property type="term" value="C:DNA-directed RNA polymerase complex"/>
    <property type="evidence" value="ECO:0007669"/>
    <property type="project" value="UniProtKB-KW"/>
</dbReference>
<protein>
    <recommendedName>
        <fullName evidence="11">DNA-directed RNA polymerase subunit beta'</fullName>
        <shortName evidence="11">RNAP subunit beta'</shortName>
        <ecNumber evidence="11">2.7.7.6</ecNumber>
    </recommendedName>
    <alternativeName>
        <fullName evidence="11">RNA polymerase subunit beta'</fullName>
    </alternativeName>
    <alternativeName>
        <fullName evidence="11">Transcriptase subunit beta'</fullName>
    </alternativeName>
</protein>
<feature type="region of interest" description="Disordered" evidence="13">
    <location>
        <begin position="1402"/>
        <end position="1424"/>
    </location>
</feature>
<feature type="binding site" evidence="11">
    <location>
        <position position="60"/>
    </location>
    <ligand>
        <name>Zn(2+)</name>
        <dbReference type="ChEBI" id="CHEBI:29105"/>
        <label>1</label>
    </ligand>
</feature>
<evidence type="ECO:0000256" key="11">
    <source>
        <dbReference type="HAMAP-Rule" id="MF_01322"/>
    </source>
</evidence>
<dbReference type="Gene3D" id="1.10.132.30">
    <property type="match status" value="1"/>
</dbReference>
<dbReference type="OrthoDB" id="9815296at2"/>
<dbReference type="Pfam" id="PF04998">
    <property type="entry name" value="RNA_pol_Rpb1_5"/>
    <property type="match status" value="1"/>
</dbReference>
<name>A0A5B8UBA2_9ACTN</name>
<dbReference type="Gene3D" id="4.10.860.120">
    <property type="entry name" value="RNA polymerase II, clamp domain"/>
    <property type="match status" value="1"/>
</dbReference>
<dbReference type="InterPro" id="IPR007066">
    <property type="entry name" value="RNA_pol_Rpb1_3"/>
</dbReference>
<evidence type="ECO:0000256" key="6">
    <source>
        <dbReference type="ARBA" id="ARBA00022723"/>
    </source>
</evidence>
<dbReference type="SUPFAM" id="SSF64484">
    <property type="entry name" value="beta and beta-prime subunits of DNA dependent RNA-polymerase"/>
    <property type="match status" value="1"/>
</dbReference>
<dbReference type="CDD" id="cd02655">
    <property type="entry name" value="RNAP_beta'_C"/>
    <property type="match status" value="1"/>
</dbReference>
<keyword evidence="5 11" id="KW-0548">Nucleotidyltransferase</keyword>
<comment type="cofactor">
    <cofactor evidence="11">
        <name>Zn(2+)</name>
        <dbReference type="ChEBI" id="CHEBI:29105"/>
    </cofactor>
    <text evidence="11">Binds 2 Zn(2+) ions per subunit.</text>
</comment>
<evidence type="ECO:0000256" key="9">
    <source>
        <dbReference type="ARBA" id="ARBA00023163"/>
    </source>
</evidence>
<comment type="cofactor">
    <cofactor evidence="11">
        <name>Mg(2+)</name>
        <dbReference type="ChEBI" id="CHEBI:18420"/>
    </cofactor>
    <text evidence="11">Binds 1 Mg(2+) ion per subunit.</text>
</comment>
<keyword evidence="9 11" id="KW-0804">Transcription</keyword>
<evidence type="ECO:0000256" key="5">
    <source>
        <dbReference type="ARBA" id="ARBA00022695"/>
    </source>
</evidence>
<dbReference type="Pfam" id="PF05000">
    <property type="entry name" value="RNA_pol_Rpb1_4"/>
    <property type="match status" value="1"/>
</dbReference>
<dbReference type="InterPro" id="IPR012754">
    <property type="entry name" value="DNA-dir_RpoC_beta_prime_bact"/>
</dbReference>
<dbReference type="PANTHER" id="PTHR19376:SF54">
    <property type="entry name" value="DNA-DIRECTED RNA POLYMERASE SUBUNIT BETA"/>
    <property type="match status" value="1"/>
</dbReference>
<dbReference type="InterPro" id="IPR000722">
    <property type="entry name" value="RNA_pol_asu"/>
</dbReference>
<feature type="binding site" evidence="11">
    <location>
        <position position="62"/>
    </location>
    <ligand>
        <name>Zn(2+)</name>
        <dbReference type="ChEBI" id="CHEBI:29105"/>
        <label>1</label>
    </ligand>
</feature>
<accession>A0A5B8UBA2</accession>
<evidence type="ECO:0000256" key="4">
    <source>
        <dbReference type="ARBA" id="ARBA00022679"/>
    </source>
</evidence>
<evidence type="ECO:0000256" key="1">
    <source>
        <dbReference type="ARBA" id="ARBA00004026"/>
    </source>
</evidence>
<comment type="function">
    <text evidence="1 11 12">DNA-dependent RNA polymerase catalyzes the transcription of DNA into RNA using the four ribonucleoside triphosphates as substrates.</text>
</comment>
<evidence type="ECO:0000256" key="8">
    <source>
        <dbReference type="ARBA" id="ARBA00022842"/>
    </source>
</evidence>
<evidence type="ECO:0000259" key="14">
    <source>
        <dbReference type="SMART" id="SM00663"/>
    </source>
</evidence>
<dbReference type="Pfam" id="PF04983">
    <property type="entry name" value="RNA_pol_Rpb1_3"/>
    <property type="match status" value="1"/>
</dbReference>
<dbReference type="GO" id="GO:0000287">
    <property type="term" value="F:magnesium ion binding"/>
    <property type="evidence" value="ECO:0007669"/>
    <property type="project" value="UniProtKB-UniRule"/>
</dbReference>
<reference evidence="15 16" key="1">
    <citation type="journal article" date="2018" name="J. Microbiol.">
        <title>Baekduia soli gen. nov., sp. nov., a novel bacterium isolated from the soil of Baekdu Mountain and proposal of a novel family name, Baekduiaceae fam. nov.</title>
        <authorList>
            <person name="An D.S."/>
            <person name="Siddiqi M.Z."/>
            <person name="Kim K.H."/>
            <person name="Yu H.S."/>
            <person name="Im W.T."/>
        </authorList>
    </citation>
    <scope>NUCLEOTIDE SEQUENCE [LARGE SCALE GENOMIC DNA]</scope>
    <source>
        <strain evidence="15 16">BR7-21</strain>
    </source>
</reference>
<dbReference type="InterPro" id="IPR038120">
    <property type="entry name" value="Rpb1_funnel_sf"/>
</dbReference>
<sequence length="1424" mass="158492">MIDINNFDAIEIGLASSKQIRGWSSGEVTKPETINYRTLKPEKDGLFCERIFGPTKDWECYCGKYKRVRYKGIVCERCGVEVTRSKVRRERMGHIDLAAPVSHIWFFKGVPSRIGYLLDMAPKELEKILYFAASIVTWVDQEARWRDLPKLEEEMQEELTRLRGEETERVEELRTSREARIAYLTSGEQDGFGDEDHLWADSLDINVKKLSDDEREKLVKEIQKTFASDIDDTQAYYEDARERLKDVWKLFSNKDEPSDEPPQEGQDWPLNTYVDRPAEKDEFRPKTIIADETFFRELKHRFGSPFGFGEYFGGGMGAEHIRTLLTDKQEYDRLAPPRDTDADRQPGDDLAPQDQPGIVLEHEREDLEDQVKNGKGQKQARAVKRLKVLSAFLHSDNKPEHMVLEAVPVIPPELRPMVQLDGGRFATSDLNDLYRRVINRNNRLKRLLDLGAPEIIVNNEKRMLQEAVDALFDNGRRGRPVTGPGNRPLKSLSDMLKGKQGRFRQNLLGKRVDYSGRSVIVSGPSLRLHQCGLPKLMALELFKPFIMAQLVERKAAQNIKAAKKMVDSMIPEVWDVLEQVIHEHPVLLNRAPTLHRLGIQAFEPVLVEGKAIQVHPLVCSAFNADFDGDQMAVHLPLSAEAQAEARILMLSSNNILSPAHGAPLATPTQDMVLGTFYLTHGPDAAELSDKQALLTSGDWPANEPRPKVFRTAQEAELSYDNKIVGLHDLAEFRQLGRAGGHILTTVGRIIYNDKIERALAEALGDDFDVETYDFVNQAMRKKDTVKLVDALVQRYGASGIALVLDAFKDLGFHYATLAGITVSKNDVVIPPQKGEILAKYEGEVAEIQDQYDMGLITQEERHELVVEKWTDCTDEVADSMQEHFDPLNPIFMMANSGARGSISQIRQLAGMRGLMANPKGEIIERPIKANFMEGLTVLEYFISTHGARKGLADTALRTADSGYLTRRLVDVSQDVIIRELDCGTTEGIELPVFDAAGEPNDNLVGRVAPADIGGKGERALAHKGKEMDRAEVAAIVEHYRDEHEKGGRPMVPVRSVLKCEATSGVCQACYGRSMATGKLAQIGDAVGIIAAQSIGEPGTQLTMRTFHTGGVAGADITHGLPRVVELFEARKPKGLAQIAEQDGVIALEETDKARTVVVTDDAGEEHRYTFPRRTRLLVEQGQRVPAGTQLNEGSLYPHDLLKLRGRTETEVYLVKEVQEVYKSQGVDINDKHIEIIVRQMLKKVRVDQKGDTNYLPGQFVDRYDFARINADVKKSKGETAQFEEIILGITKASLNTDSFLSAASFQETTKVLTDAALEGKKDTLNGLKENVIIGKLIPAATGLKRYRRIEIEPSEPLPRAMDEVGLLDQDEIAAELGLGDGDGLGGFGAGFDQDLAQLEDIGAGGDTGFADELAELDVPGDDEG</sequence>
<dbReference type="InterPro" id="IPR007081">
    <property type="entry name" value="RNA_pol_Rpb1_5"/>
</dbReference>
<evidence type="ECO:0000256" key="7">
    <source>
        <dbReference type="ARBA" id="ARBA00022833"/>
    </source>
</evidence>
<dbReference type="Pfam" id="PF04997">
    <property type="entry name" value="RNA_pol_Rpb1_1"/>
    <property type="match status" value="1"/>
</dbReference>
<dbReference type="CDD" id="cd01609">
    <property type="entry name" value="RNAP_beta'_N"/>
    <property type="match status" value="1"/>
</dbReference>
<dbReference type="KEGG" id="bsol:FSW04_23820"/>
<dbReference type="EMBL" id="CP042430">
    <property type="protein sequence ID" value="QEC50310.1"/>
    <property type="molecule type" value="Genomic_DNA"/>
</dbReference>
<dbReference type="Gene3D" id="1.10.40.90">
    <property type="match status" value="1"/>
</dbReference>
<gene>
    <name evidence="11 15" type="primary">rpoC</name>
    <name evidence="15" type="ORF">FSW04_23820</name>
</gene>
<feature type="compositionally biased region" description="Acidic residues" evidence="13">
    <location>
        <begin position="1412"/>
        <end position="1424"/>
    </location>
</feature>
<comment type="subunit">
    <text evidence="11">The RNAP catalytic core consists of 2 alpha, 1 beta, 1 beta' and 1 omega subunit. When a sigma factor is associated with the core the holoenzyme is formed, which can initiate transcription.</text>
</comment>
<feature type="region of interest" description="Disordered" evidence="13">
    <location>
        <begin position="252"/>
        <end position="271"/>
    </location>
</feature>
<feature type="region of interest" description="Disordered" evidence="13">
    <location>
        <begin position="334"/>
        <end position="355"/>
    </location>
</feature>
<feature type="domain" description="RNA polymerase N-terminal" evidence="14">
    <location>
        <begin position="400"/>
        <end position="679"/>
    </location>
</feature>
<dbReference type="HAMAP" id="MF_01322">
    <property type="entry name" value="RNApol_bact_RpoC"/>
    <property type="match status" value="1"/>
</dbReference>
<dbReference type="Proteomes" id="UP000321805">
    <property type="component" value="Chromosome"/>
</dbReference>
<feature type="binding site" evidence="11">
    <location>
        <position position="1059"/>
    </location>
    <ligand>
        <name>Zn(2+)</name>
        <dbReference type="ChEBI" id="CHEBI:29105"/>
        <label>2</label>
    </ligand>
</feature>
<keyword evidence="8 11" id="KW-0460">Magnesium</keyword>
<feature type="binding site" evidence="11">
    <location>
        <position position="1066"/>
    </location>
    <ligand>
        <name>Zn(2+)</name>
        <dbReference type="ChEBI" id="CHEBI:29105"/>
        <label>2</label>
    </ligand>
</feature>
<proteinExistence type="inferred from homology"/>
<evidence type="ECO:0000313" key="16">
    <source>
        <dbReference type="Proteomes" id="UP000321805"/>
    </source>
</evidence>
<keyword evidence="3 11" id="KW-0240">DNA-directed RNA polymerase</keyword>
<feature type="binding site" evidence="11">
    <location>
        <position position="982"/>
    </location>
    <ligand>
        <name>Zn(2+)</name>
        <dbReference type="ChEBI" id="CHEBI:29105"/>
        <label>2</label>
    </ligand>
</feature>
<dbReference type="FunFam" id="4.10.860.120:FF:000001">
    <property type="entry name" value="DNA-directed RNA polymerase subunit beta"/>
    <property type="match status" value="1"/>
</dbReference>
<dbReference type="Gene3D" id="2.40.50.100">
    <property type="match status" value="1"/>
</dbReference>
<dbReference type="GO" id="GO:0008270">
    <property type="term" value="F:zinc ion binding"/>
    <property type="evidence" value="ECO:0007669"/>
    <property type="project" value="UniProtKB-UniRule"/>
</dbReference>
<dbReference type="Pfam" id="PF00623">
    <property type="entry name" value="RNA_pol_Rpb1_2"/>
    <property type="match status" value="1"/>
</dbReference>
<keyword evidence="6 11" id="KW-0479">Metal-binding</keyword>